<proteinExistence type="predicted"/>
<dbReference type="RefSeq" id="WP_377319789.1">
    <property type="nucleotide sequence ID" value="NZ_JBHSNF010000002.1"/>
</dbReference>
<evidence type="ECO:0000313" key="2">
    <source>
        <dbReference type="Proteomes" id="UP001596114"/>
    </source>
</evidence>
<organism evidence="1 2">
    <name type="scientific">Rhodanobacter ginsengisoli</name>
    <dbReference type="NCBI Taxonomy" id="418646"/>
    <lineage>
        <taxon>Bacteria</taxon>
        <taxon>Pseudomonadati</taxon>
        <taxon>Pseudomonadota</taxon>
        <taxon>Gammaproteobacteria</taxon>
        <taxon>Lysobacterales</taxon>
        <taxon>Rhodanobacteraceae</taxon>
        <taxon>Rhodanobacter</taxon>
    </lineage>
</organism>
<protein>
    <submittedName>
        <fullName evidence="1">Uncharacterized protein</fullName>
    </submittedName>
</protein>
<dbReference type="EMBL" id="JBHSNF010000002">
    <property type="protein sequence ID" value="MFC5526248.1"/>
    <property type="molecule type" value="Genomic_DNA"/>
</dbReference>
<comment type="caution">
    <text evidence="1">The sequence shown here is derived from an EMBL/GenBank/DDBJ whole genome shotgun (WGS) entry which is preliminary data.</text>
</comment>
<accession>A0ABW0QNE6</accession>
<evidence type="ECO:0000313" key="1">
    <source>
        <dbReference type="EMBL" id="MFC5526248.1"/>
    </source>
</evidence>
<keyword evidence="2" id="KW-1185">Reference proteome</keyword>
<sequence length="161" mass="17052">MAQNLVDLDFTADALAAVDAALTALEASLTGLLALTPDQRQGLTKMGDKSEAFCRKADAVFGENLAILPVNFDLPAYRRDLATLDALRPRLARLSKLSQRGDDTQMAVGSDLMTNALEGYAVLKVTGKGQGVDDLRRMLATRFARGSHPSPAPAPAEPATA</sequence>
<name>A0ABW0QNE6_9GAMM</name>
<dbReference type="Proteomes" id="UP001596114">
    <property type="component" value="Unassembled WGS sequence"/>
</dbReference>
<reference evidence="2" key="1">
    <citation type="journal article" date="2019" name="Int. J. Syst. Evol. Microbiol.">
        <title>The Global Catalogue of Microorganisms (GCM) 10K type strain sequencing project: providing services to taxonomists for standard genome sequencing and annotation.</title>
        <authorList>
            <consortium name="The Broad Institute Genomics Platform"/>
            <consortium name="The Broad Institute Genome Sequencing Center for Infectious Disease"/>
            <person name="Wu L."/>
            <person name="Ma J."/>
        </authorList>
    </citation>
    <scope>NUCLEOTIDE SEQUENCE [LARGE SCALE GENOMIC DNA]</scope>
    <source>
        <strain evidence="2">CGMCC 1.16619</strain>
    </source>
</reference>
<gene>
    <name evidence="1" type="ORF">ACFPPA_10890</name>
</gene>